<dbReference type="GO" id="GO:0004252">
    <property type="term" value="F:serine-type endopeptidase activity"/>
    <property type="evidence" value="ECO:0007669"/>
    <property type="project" value="InterPro"/>
</dbReference>
<gene>
    <name evidence="1" type="ORF">JCM19240_6306</name>
</gene>
<dbReference type="GO" id="GO:0000725">
    <property type="term" value="P:recombinational repair"/>
    <property type="evidence" value="ECO:0007669"/>
    <property type="project" value="TreeGrafter"/>
</dbReference>
<dbReference type="Pfam" id="PF13541">
    <property type="entry name" value="ChlI"/>
    <property type="match status" value="1"/>
</dbReference>
<evidence type="ECO:0000313" key="2">
    <source>
        <dbReference type="Proteomes" id="UP000029224"/>
    </source>
</evidence>
<dbReference type="AlphaFoldDB" id="A0A090T2B8"/>
<keyword evidence="2" id="KW-1185">Reference proteome</keyword>
<dbReference type="PANTHER" id="PTHR32472:SF10">
    <property type="entry name" value="DNA REPAIR PROTEIN RADA-LIKE PROTEIN"/>
    <property type="match status" value="1"/>
</dbReference>
<dbReference type="Proteomes" id="UP000029224">
    <property type="component" value="Unassembled WGS sequence"/>
</dbReference>
<dbReference type="EMBL" id="BBMT01000002">
    <property type="protein sequence ID" value="GAL32874.1"/>
    <property type="molecule type" value="Genomic_DNA"/>
</dbReference>
<dbReference type="GO" id="GO:0004176">
    <property type="term" value="F:ATP-dependent peptidase activity"/>
    <property type="evidence" value="ECO:0007669"/>
    <property type="project" value="InterPro"/>
</dbReference>
<reference evidence="1" key="2">
    <citation type="submission" date="2014-09" db="EMBL/GenBank/DDBJ databases">
        <authorList>
            <consortium name="NBRP consortium"/>
            <person name="Sawabe T."/>
            <person name="Meirelles P."/>
            <person name="Nakanishi M."/>
            <person name="Sayaka M."/>
            <person name="Hattori M."/>
            <person name="Ohkuma M."/>
        </authorList>
    </citation>
    <scope>NUCLEOTIDE SEQUENCE [LARGE SCALE GENOMIC DNA]</scope>
    <source>
        <strain evidence="1">JCM 19240</strain>
    </source>
</reference>
<dbReference type="InterPro" id="IPR020568">
    <property type="entry name" value="Ribosomal_Su5_D2-typ_SF"/>
</dbReference>
<name>A0A090T2B8_9VIBR</name>
<dbReference type="SUPFAM" id="SSF54211">
    <property type="entry name" value="Ribosomal protein S5 domain 2-like"/>
    <property type="match status" value="1"/>
</dbReference>
<sequence length="95" mass="10206">MKVTETSADLALVMALLSSFRDRPLPKDVVVFGEVGLAGEIRPVPSGQERLMEAFKHGFKKAIVPAANMPKGGIEGMQIHGVKKLSEAISAFDEL</sequence>
<dbReference type="GO" id="GO:0005829">
    <property type="term" value="C:cytosol"/>
    <property type="evidence" value="ECO:0007669"/>
    <property type="project" value="TreeGrafter"/>
</dbReference>
<dbReference type="Gene3D" id="3.30.230.10">
    <property type="match status" value="1"/>
</dbReference>
<dbReference type="InterPro" id="IPR014721">
    <property type="entry name" value="Ribsml_uS5_D2-typ_fold_subgr"/>
</dbReference>
<dbReference type="GO" id="GO:0006508">
    <property type="term" value="P:proteolysis"/>
    <property type="evidence" value="ECO:0007669"/>
    <property type="project" value="InterPro"/>
</dbReference>
<accession>A0A090T2B8</accession>
<proteinExistence type="predicted"/>
<dbReference type="PRINTS" id="PR00830">
    <property type="entry name" value="ENDOLAPTASE"/>
</dbReference>
<protein>
    <submittedName>
        <fullName evidence="1">DNA repair protein RadA</fullName>
    </submittedName>
</protein>
<evidence type="ECO:0000313" key="1">
    <source>
        <dbReference type="EMBL" id="GAL32874.1"/>
    </source>
</evidence>
<organism evidence="1 2">
    <name type="scientific">Vibrio maritimus</name>
    <dbReference type="NCBI Taxonomy" id="990268"/>
    <lineage>
        <taxon>Bacteria</taxon>
        <taxon>Pseudomonadati</taxon>
        <taxon>Pseudomonadota</taxon>
        <taxon>Gammaproteobacteria</taxon>
        <taxon>Vibrionales</taxon>
        <taxon>Vibrionaceae</taxon>
        <taxon>Vibrio</taxon>
    </lineage>
</organism>
<comment type="caution">
    <text evidence="1">The sequence shown here is derived from an EMBL/GenBank/DDBJ whole genome shotgun (WGS) entry which is preliminary data.</text>
</comment>
<dbReference type="PANTHER" id="PTHR32472">
    <property type="entry name" value="DNA REPAIR PROTEIN RADA"/>
    <property type="match status" value="1"/>
</dbReference>
<reference evidence="1" key="1">
    <citation type="submission" date="2014-09" db="EMBL/GenBank/DDBJ databases">
        <title>Vibrio maritimus JCM 19240. (C210) whole genome shotgun sequence.</title>
        <authorList>
            <person name="Sawabe T."/>
            <person name="Meirelles P."/>
            <person name="Nakanishi M."/>
            <person name="Sayaka M."/>
            <person name="Hattori M."/>
            <person name="Ohkuma M."/>
        </authorList>
    </citation>
    <scope>NUCLEOTIDE SEQUENCE [LARGE SCALE GENOMIC DNA]</scope>
    <source>
        <strain evidence="1">JCM 19240</strain>
    </source>
</reference>